<feature type="transmembrane region" description="Helical" evidence="5">
    <location>
        <begin position="86"/>
        <end position="104"/>
    </location>
</feature>
<feature type="transmembrane region" description="Helical" evidence="5">
    <location>
        <begin position="395"/>
        <end position="413"/>
    </location>
</feature>
<proteinExistence type="predicted"/>
<evidence type="ECO:0000256" key="1">
    <source>
        <dbReference type="ARBA" id="ARBA00004141"/>
    </source>
</evidence>
<evidence type="ECO:0000256" key="4">
    <source>
        <dbReference type="ARBA" id="ARBA00023136"/>
    </source>
</evidence>
<evidence type="ECO:0000256" key="5">
    <source>
        <dbReference type="SAM" id="Phobius"/>
    </source>
</evidence>
<feature type="transmembrane region" description="Helical" evidence="5">
    <location>
        <begin position="344"/>
        <end position="364"/>
    </location>
</feature>
<feature type="transmembrane region" description="Helical" evidence="5">
    <location>
        <begin position="434"/>
        <end position="455"/>
    </location>
</feature>
<keyword evidence="3 5" id="KW-1133">Transmembrane helix</keyword>
<evidence type="ECO:0000256" key="3">
    <source>
        <dbReference type="ARBA" id="ARBA00022989"/>
    </source>
</evidence>
<feature type="transmembrane region" description="Helical" evidence="5">
    <location>
        <begin position="12"/>
        <end position="33"/>
    </location>
</feature>
<dbReference type="AlphaFoldDB" id="A0AA44DLQ4"/>
<feature type="transmembrane region" description="Helical" evidence="5">
    <location>
        <begin position="63"/>
        <end position="80"/>
    </location>
</feature>
<evidence type="ECO:0000259" key="6">
    <source>
        <dbReference type="Pfam" id="PF13515"/>
    </source>
</evidence>
<gene>
    <name evidence="7" type="ORF">HF875_10770</name>
</gene>
<dbReference type="Pfam" id="PF13515">
    <property type="entry name" value="FUSC_2"/>
    <property type="match status" value="1"/>
</dbReference>
<dbReference type="Proteomes" id="UP000573963">
    <property type="component" value="Unassembled WGS sequence"/>
</dbReference>
<accession>A0AA44DLQ4</accession>
<keyword evidence="4 5" id="KW-0472">Membrane</keyword>
<protein>
    <submittedName>
        <fullName evidence="7">FUSC family protein</fullName>
    </submittedName>
</protein>
<evidence type="ECO:0000313" key="7">
    <source>
        <dbReference type="EMBL" id="NME10005.1"/>
    </source>
</evidence>
<dbReference type="RefSeq" id="WP_168932344.1">
    <property type="nucleotide sequence ID" value="NZ_JABAFD010000006.1"/>
</dbReference>
<comment type="subcellular location">
    <subcellularLocation>
        <location evidence="1">Membrane</location>
        <topology evidence="1">Multi-pass membrane protein</topology>
    </subcellularLocation>
</comment>
<name>A0AA44DLQ4_PARBF</name>
<feature type="transmembrane region" description="Helical" evidence="5">
    <location>
        <begin position="136"/>
        <end position="153"/>
    </location>
</feature>
<evidence type="ECO:0000313" key="8">
    <source>
        <dbReference type="Proteomes" id="UP000573963"/>
    </source>
</evidence>
<keyword evidence="2 5" id="KW-0812">Transmembrane</keyword>
<dbReference type="GO" id="GO:0016020">
    <property type="term" value="C:membrane"/>
    <property type="evidence" value="ECO:0007669"/>
    <property type="project" value="UniProtKB-SubCell"/>
</dbReference>
<organism evidence="7 8">
    <name type="scientific">Paraclostridium bifermentans</name>
    <name type="common">Clostridium bifermentans</name>
    <dbReference type="NCBI Taxonomy" id="1490"/>
    <lineage>
        <taxon>Bacteria</taxon>
        <taxon>Bacillati</taxon>
        <taxon>Bacillota</taxon>
        <taxon>Clostridia</taxon>
        <taxon>Peptostreptococcales</taxon>
        <taxon>Peptostreptococcaceae</taxon>
        <taxon>Paraclostridium</taxon>
    </lineage>
</organism>
<dbReference type="InterPro" id="IPR049453">
    <property type="entry name" value="Memb_transporter_dom"/>
</dbReference>
<dbReference type="EMBL" id="JABAFD010000006">
    <property type="protein sequence ID" value="NME10005.1"/>
    <property type="molecule type" value="Genomic_DNA"/>
</dbReference>
<feature type="domain" description="Integral membrane bound transporter" evidence="6">
    <location>
        <begin position="357"/>
        <end position="477"/>
    </location>
</feature>
<sequence>MKKNKKKIKSLIISKTLIFVVVVLLVSSFKAIFKSENSLVGVTTVVLMLVLLEMDLTLNPIKNLLSLIILNLALGLSAFLVSQNAFLGLVLNFSIMMFIGYYFSYELKKPVNMMIGLHYILMMVSPISIYQLPLRLSALVAGAFMIMAVQLIANKNKLSKTRKTMLNTIADNTLFKIDLIKAEKDTVDIDLSLSMNINKLKSLIFDSGKTDSHLTECGRNTINILSCLEKITSILGNVKNKSYSSELLDDISTVLKDLKNDKFNINSNDLECKYKESILYSLDTTDIEIIYDFINTVKTLDVEIKKYNETHNMQKNIQNELSIPDEFKQLHIQKNLIRLKSPRVAYGIRLGLVVALTFFIVDLFNIEFGEWAVYTVFALSQPHSEYTVCKSKKRIIGTLLGSVIMFILFNLITDPELRTIMLVLAGYLMSYVSDYRNLVAFVTVSSVASAALYVANPNIIIMNRVIFVVIGIAIALIANKFVFNRKLLDEELNLNNIQIDSSRKMLGEVLLNEGSSNASAIGILYLIPSLIDLRIGYLNQNGLNMEKSFINKNKVLMNDLYQVYLLGKYDTAYDLILSDIKEILDCSNNLDAMESRIQESIRCSHTTKEKFLLIKISKILSIVNDMNYNESSQSNLYSYLASFN</sequence>
<evidence type="ECO:0000256" key="2">
    <source>
        <dbReference type="ARBA" id="ARBA00022692"/>
    </source>
</evidence>
<comment type="caution">
    <text evidence="7">The sequence shown here is derived from an EMBL/GenBank/DDBJ whole genome shotgun (WGS) entry which is preliminary data.</text>
</comment>
<reference evidence="7 8" key="1">
    <citation type="submission" date="2020-04" db="EMBL/GenBank/DDBJ databases">
        <authorList>
            <person name="Hitch T.C.A."/>
            <person name="Wylensek D."/>
            <person name="Clavel T."/>
        </authorList>
    </citation>
    <scope>NUCLEOTIDE SEQUENCE [LARGE SCALE GENOMIC DNA]</scope>
    <source>
        <strain evidence="7 8">Med78_4-601-WT-2</strain>
    </source>
</reference>
<feature type="transmembrane region" description="Helical" evidence="5">
    <location>
        <begin position="461"/>
        <end position="478"/>
    </location>
</feature>